<protein>
    <recommendedName>
        <fullName evidence="6">Transmembrane protein</fullName>
    </recommendedName>
</protein>
<evidence type="ECO:0000313" key="4">
    <source>
        <dbReference type="Proteomes" id="UP000626109"/>
    </source>
</evidence>
<feature type="transmembrane region" description="Helical" evidence="1">
    <location>
        <begin position="106"/>
        <end position="126"/>
    </location>
</feature>
<evidence type="ECO:0000313" key="3">
    <source>
        <dbReference type="EMBL" id="CAE8673334.1"/>
    </source>
</evidence>
<keyword evidence="1" id="KW-0472">Membrane</keyword>
<dbReference type="EMBL" id="CAJNNV010031561">
    <property type="protein sequence ID" value="CAE8636856.1"/>
    <property type="molecule type" value="Genomic_DNA"/>
</dbReference>
<evidence type="ECO:0008006" key="6">
    <source>
        <dbReference type="Google" id="ProtNLM"/>
    </source>
</evidence>
<reference evidence="3" key="1">
    <citation type="submission" date="2021-02" db="EMBL/GenBank/DDBJ databases">
        <authorList>
            <person name="Dougan E. K."/>
            <person name="Rhodes N."/>
            <person name="Thang M."/>
            <person name="Chan C."/>
        </authorList>
    </citation>
    <scope>NUCLEOTIDE SEQUENCE</scope>
</reference>
<feature type="transmembrane region" description="Helical" evidence="1">
    <location>
        <begin position="48"/>
        <end position="71"/>
    </location>
</feature>
<keyword evidence="1" id="KW-0812">Transmembrane</keyword>
<proteinExistence type="predicted"/>
<dbReference type="Proteomes" id="UP000626109">
    <property type="component" value="Unassembled WGS sequence"/>
</dbReference>
<feature type="transmembrane region" description="Helical" evidence="1">
    <location>
        <begin position="133"/>
        <end position="152"/>
    </location>
</feature>
<evidence type="ECO:0000313" key="2">
    <source>
        <dbReference type="EMBL" id="CAE8636856.1"/>
    </source>
</evidence>
<evidence type="ECO:0000313" key="5">
    <source>
        <dbReference type="Proteomes" id="UP000654075"/>
    </source>
</evidence>
<organism evidence="3 4">
    <name type="scientific">Polarella glacialis</name>
    <name type="common">Dinoflagellate</name>
    <dbReference type="NCBI Taxonomy" id="89957"/>
    <lineage>
        <taxon>Eukaryota</taxon>
        <taxon>Sar</taxon>
        <taxon>Alveolata</taxon>
        <taxon>Dinophyceae</taxon>
        <taxon>Suessiales</taxon>
        <taxon>Suessiaceae</taxon>
        <taxon>Polarella</taxon>
    </lineage>
</organism>
<feature type="transmembrane region" description="Helical" evidence="1">
    <location>
        <begin position="78"/>
        <end position="100"/>
    </location>
</feature>
<feature type="transmembrane region" description="Helical" evidence="1">
    <location>
        <begin position="12"/>
        <end position="36"/>
    </location>
</feature>
<comment type="caution">
    <text evidence="3">The sequence shown here is derived from an EMBL/GenBank/DDBJ whole genome shotgun (WGS) entry which is preliminary data.</text>
</comment>
<dbReference type="Proteomes" id="UP000654075">
    <property type="component" value="Unassembled WGS sequence"/>
</dbReference>
<gene>
    <name evidence="2" type="ORF">PGLA1383_LOCUS52260</name>
    <name evidence="3" type="ORF">PGLA2088_LOCUS18488</name>
</gene>
<accession>A0A813JF27</accession>
<dbReference type="EMBL" id="CAJNNW010024604">
    <property type="protein sequence ID" value="CAE8673334.1"/>
    <property type="molecule type" value="Genomic_DNA"/>
</dbReference>
<name>A0A813JF27_POLGL</name>
<keyword evidence="1" id="KW-1133">Transmembrane helix</keyword>
<dbReference type="AlphaFoldDB" id="A0A813JF27"/>
<sequence>MKLTDEVVSRCALLFLPAFVGWLLFVSLFGLVSRIFSSIVISDPKYQVSWWWCGVVVSWLSLGWLAGFVVVGWSGCRCVVLVSFWLFVCLLRVGGLFACLVGVCGVLVRCVLVVFCVFGGLCGALFDGRSCCARWYGFLSIIFPLSLSSFPFKPFA</sequence>
<evidence type="ECO:0000256" key="1">
    <source>
        <dbReference type="SAM" id="Phobius"/>
    </source>
</evidence>
<keyword evidence="5" id="KW-1185">Reference proteome</keyword>